<organism evidence="1">
    <name type="scientific">bioreactor metagenome</name>
    <dbReference type="NCBI Taxonomy" id="1076179"/>
    <lineage>
        <taxon>unclassified sequences</taxon>
        <taxon>metagenomes</taxon>
        <taxon>ecological metagenomes</taxon>
    </lineage>
</organism>
<name>A0A645ESM6_9ZZZZ</name>
<gene>
    <name evidence="1" type="ORF">SDC9_151435</name>
</gene>
<accession>A0A645ESM6</accession>
<dbReference type="EMBL" id="VSSQ01050131">
    <property type="protein sequence ID" value="MPN04199.1"/>
    <property type="molecule type" value="Genomic_DNA"/>
</dbReference>
<proteinExistence type="predicted"/>
<protein>
    <submittedName>
        <fullName evidence="1">Uncharacterized protein</fullName>
    </submittedName>
</protein>
<dbReference type="AlphaFoldDB" id="A0A645ESM6"/>
<sequence length="236" mass="25379">MPNNNLSSIIELPTTLETTSNACMSGIPEDNKVDSVLVNLDVTSMVDVPLTTGNLSLRLSKNLIPSFVLKYMDIPTAIAITTARYIYQYVCNELLKFIKNCVGPGNAAPLPSNIPTNVGIINTSINTTTATETTTNTAGYTIADFTLFSVLFSFSKCSAILSIMVSKLPLTSPASTMLMRMVGNISLCIFIDSERVEPFCTSSYVSAIAFLKDLFAVCATNISRQGTMPSPALIMV</sequence>
<reference evidence="1" key="1">
    <citation type="submission" date="2019-08" db="EMBL/GenBank/DDBJ databases">
        <authorList>
            <person name="Kucharzyk K."/>
            <person name="Murdoch R.W."/>
            <person name="Higgins S."/>
            <person name="Loffler F."/>
        </authorList>
    </citation>
    <scope>NUCLEOTIDE SEQUENCE</scope>
</reference>
<evidence type="ECO:0000313" key="1">
    <source>
        <dbReference type="EMBL" id="MPN04199.1"/>
    </source>
</evidence>
<comment type="caution">
    <text evidence="1">The sequence shown here is derived from an EMBL/GenBank/DDBJ whole genome shotgun (WGS) entry which is preliminary data.</text>
</comment>